<dbReference type="GO" id="GO:0003700">
    <property type="term" value="F:DNA-binding transcription factor activity"/>
    <property type="evidence" value="ECO:0007669"/>
    <property type="project" value="InterPro"/>
</dbReference>
<evidence type="ECO:0000313" key="3">
    <source>
        <dbReference type="EMBL" id="CAB5006242.1"/>
    </source>
</evidence>
<dbReference type="EMBL" id="CAFBON010000276">
    <property type="protein sequence ID" value="CAB5006242.1"/>
    <property type="molecule type" value="Genomic_DNA"/>
</dbReference>
<gene>
    <name evidence="2" type="ORF">UFOPK3001_02513</name>
    <name evidence="3" type="ORF">UFOPK3954_02067</name>
</gene>
<organism evidence="2">
    <name type="scientific">freshwater metagenome</name>
    <dbReference type="NCBI Taxonomy" id="449393"/>
    <lineage>
        <taxon>unclassified sequences</taxon>
        <taxon>metagenomes</taxon>
        <taxon>ecological metagenomes</taxon>
    </lineage>
</organism>
<reference evidence="2" key="1">
    <citation type="submission" date="2020-05" db="EMBL/GenBank/DDBJ databases">
        <authorList>
            <person name="Chiriac C."/>
            <person name="Salcher M."/>
            <person name="Ghai R."/>
            <person name="Kavagutti S V."/>
        </authorList>
    </citation>
    <scope>NUCLEOTIDE SEQUENCE</scope>
</reference>
<dbReference type="PROSITE" id="PS50995">
    <property type="entry name" value="HTH_MARR_2"/>
    <property type="match status" value="1"/>
</dbReference>
<sequence>MTEWLDDEEMAAWRGLVETFADLTATLEAELLAEHQISMPEYATMVRLSEAEGRRLRMCDLATRLHVSASGLTRRVEDLVRRGWVRREPDASDRRVINAVLTDEGFARLEEAAPTHVDGVRRHLFDHLSRTQVRQLASILRMLQAPADSSPSHAPAR</sequence>
<name>A0A6J7A1A9_9ZZZZ</name>
<evidence type="ECO:0000313" key="2">
    <source>
        <dbReference type="EMBL" id="CAB4826581.1"/>
    </source>
</evidence>
<feature type="domain" description="HTH marR-type" evidence="1">
    <location>
        <begin position="1"/>
        <end position="145"/>
    </location>
</feature>
<proteinExistence type="predicted"/>
<dbReference type="Gene3D" id="1.10.10.10">
    <property type="entry name" value="Winged helix-like DNA-binding domain superfamily/Winged helix DNA-binding domain"/>
    <property type="match status" value="1"/>
</dbReference>
<dbReference type="SUPFAM" id="SSF46785">
    <property type="entry name" value="Winged helix' DNA-binding domain"/>
    <property type="match status" value="1"/>
</dbReference>
<dbReference type="InterPro" id="IPR039422">
    <property type="entry name" value="MarR/SlyA-like"/>
</dbReference>
<dbReference type="PRINTS" id="PR00598">
    <property type="entry name" value="HTHMARR"/>
</dbReference>
<accession>A0A6J7A1A9</accession>
<dbReference type="InterPro" id="IPR036388">
    <property type="entry name" value="WH-like_DNA-bd_sf"/>
</dbReference>
<dbReference type="AlphaFoldDB" id="A0A6J7A1A9"/>
<dbReference type="EMBL" id="CAFAAJ010000259">
    <property type="protein sequence ID" value="CAB4826581.1"/>
    <property type="molecule type" value="Genomic_DNA"/>
</dbReference>
<dbReference type="PANTHER" id="PTHR33164:SF99">
    <property type="entry name" value="MARR FAMILY REGULATORY PROTEIN"/>
    <property type="match status" value="1"/>
</dbReference>
<dbReference type="Pfam" id="PF01047">
    <property type="entry name" value="MarR"/>
    <property type="match status" value="1"/>
</dbReference>
<dbReference type="GO" id="GO:0006950">
    <property type="term" value="P:response to stress"/>
    <property type="evidence" value="ECO:0007669"/>
    <property type="project" value="TreeGrafter"/>
</dbReference>
<dbReference type="InterPro" id="IPR000835">
    <property type="entry name" value="HTH_MarR-typ"/>
</dbReference>
<dbReference type="InterPro" id="IPR036390">
    <property type="entry name" value="WH_DNA-bd_sf"/>
</dbReference>
<evidence type="ECO:0000259" key="1">
    <source>
        <dbReference type="PROSITE" id="PS50995"/>
    </source>
</evidence>
<dbReference type="PANTHER" id="PTHR33164">
    <property type="entry name" value="TRANSCRIPTIONAL REGULATOR, MARR FAMILY"/>
    <property type="match status" value="1"/>
</dbReference>
<dbReference type="SMART" id="SM00347">
    <property type="entry name" value="HTH_MARR"/>
    <property type="match status" value="1"/>
</dbReference>
<protein>
    <submittedName>
        <fullName evidence="2">Unannotated protein</fullName>
    </submittedName>
</protein>